<comment type="caution">
    <text evidence="5">The sequence shown here is derived from an EMBL/GenBank/DDBJ whole genome shotgun (WGS) entry which is preliminary data.</text>
</comment>
<dbReference type="SUPFAM" id="SSF55073">
    <property type="entry name" value="Nucleotide cyclase"/>
    <property type="match status" value="1"/>
</dbReference>
<sequence length="413" mass="47233">MLQRIIALSLVCLVGIGGFQVWLDRQKQEKQFFNTMSLIVETSSRAIAYAVWDIDREVLHNHVQRLTEIEAVGFVRLTLTVTGEMITAGSTGIGKDVPSYQAVIYSPDYKNQSLGTIEVWADRAYHRNLLWESQKHVIPGYLIFTVLMCFMVAWVMQHDLGIPLRQIADFVRNLKPEELNQPLELRRPDRQRADEIDMVMQGFQHLQTALDRHIKDLDGLVKERTAELSTMVDEVKRLSQLDALTGAYNRRAMEMRLPLDIERCMRYGRPLSVIFTDIDRFKRINDQHGHAVGDEVLKDVAKRLQEGLRANVDWMVRFGGEEFVIFMPETALRSATEIAERLADVVRRTPWQMGDLVLPLTCSFGVTQYQPGDTMDSLLERADELLYKAKRDGRDCVRASRGSEAESSANCVS</sequence>
<keyword evidence="3" id="KW-0812">Transmembrane</keyword>
<dbReference type="PROSITE" id="PS50887">
    <property type="entry name" value="GGDEF"/>
    <property type="match status" value="1"/>
</dbReference>
<dbReference type="Pfam" id="PF00990">
    <property type="entry name" value="GGDEF"/>
    <property type="match status" value="1"/>
</dbReference>
<evidence type="ECO:0000256" key="1">
    <source>
        <dbReference type="ARBA" id="ARBA00012528"/>
    </source>
</evidence>
<keyword evidence="3" id="KW-0472">Membrane</keyword>
<gene>
    <name evidence="5" type="ORF">ACBP88_05850</name>
</gene>
<protein>
    <recommendedName>
        <fullName evidence="1">diguanylate cyclase</fullName>
        <ecNumber evidence="1">2.7.7.65</ecNumber>
    </recommendedName>
</protein>
<dbReference type="NCBIfam" id="TIGR00254">
    <property type="entry name" value="GGDEF"/>
    <property type="match status" value="1"/>
</dbReference>
<dbReference type="SMART" id="SM00267">
    <property type="entry name" value="GGDEF"/>
    <property type="match status" value="1"/>
</dbReference>
<dbReference type="EC" id="2.7.7.65" evidence="1"/>
<feature type="domain" description="GGDEF" evidence="4">
    <location>
        <begin position="269"/>
        <end position="402"/>
    </location>
</feature>
<evidence type="ECO:0000256" key="3">
    <source>
        <dbReference type="SAM" id="Phobius"/>
    </source>
</evidence>
<dbReference type="InterPro" id="IPR050469">
    <property type="entry name" value="Diguanylate_Cyclase"/>
</dbReference>
<dbReference type="InterPro" id="IPR000160">
    <property type="entry name" value="GGDEF_dom"/>
</dbReference>
<keyword evidence="3" id="KW-1133">Transmembrane helix</keyword>
<dbReference type="PANTHER" id="PTHR45138">
    <property type="entry name" value="REGULATORY COMPONENTS OF SENSORY TRANSDUCTION SYSTEM"/>
    <property type="match status" value="1"/>
</dbReference>
<dbReference type="InterPro" id="IPR029787">
    <property type="entry name" value="Nucleotide_cyclase"/>
</dbReference>
<keyword evidence="6" id="KW-1185">Reference proteome</keyword>
<evidence type="ECO:0000256" key="2">
    <source>
        <dbReference type="ARBA" id="ARBA00034247"/>
    </source>
</evidence>
<dbReference type="CDD" id="cd01949">
    <property type="entry name" value="GGDEF"/>
    <property type="match status" value="1"/>
</dbReference>
<comment type="catalytic activity">
    <reaction evidence="2">
        <text>2 GTP = 3',3'-c-di-GMP + 2 diphosphate</text>
        <dbReference type="Rhea" id="RHEA:24898"/>
        <dbReference type="ChEBI" id="CHEBI:33019"/>
        <dbReference type="ChEBI" id="CHEBI:37565"/>
        <dbReference type="ChEBI" id="CHEBI:58805"/>
        <dbReference type="EC" id="2.7.7.65"/>
    </reaction>
</comment>
<dbReference type="EMBL" id="JBGJLR010000004">
    <property type="protein sequence ID" value="MEZ2738991.1"/>
    <property type="molecule type" value="Genomic_DNA"/>
</dbReference>
<accession>A0ABV4IB34</accession>
<evidence type="ECO:0000313" key="6">
    <source>
        <dbReference type="Proteomes" id="UP001567350"/>
    </source>
</evidence>
<name>A0ABV4IB34_9BURK</name>
<proteinExistence type="predicted"/>
<feature type="transmembrane region" description="Helical" evidence="3">
    <location>
        <begin position="6"/>
        <end position="23"/>
    </location>
</feature>
<dbReference type="PANTHER" id="PTHR45138:SF9">
    <property type="entry name" value="DIGUANYLATE CYCLASE DGCM-RELATED"/>
    <property type="match status" value="1"/>
</dbReference>
<dbReference type="Gene3D" id="6.10.340.10">
    <property type="match status" value="1"/>
</dbReference>
<organism evidence="5 6">
    <name type="scientific">Comamonas jiangduensis</name>
    <dbReference type="NCBI Taxonomy" id="1194168"/>
    <lineage>
        <taxon>Bacteria</taxon>
        <taxon>Pseudomonadati</taxon>
        <taxon>Pseudomonadota</taxon>
        <taxon>Betaproteobacteria</taxon>
        <taxon>Burkholderiales</taxon>
        <taxon>Comamonadaceae</taxon>
        <taxon>Comamonas</taxon>
    </lineage>
</organism>
<dbReference type="InterPro" id="IPR043128">
    <property type="entry name" value="Rev_trsase/Diguanyl_cyclase"/>
</dbReference>
<feature type="transmembrane region" description="Helical" evidence="3">
    <location>
        <begin position="137"/>
        <end position="156"/>
    </location>
</feature>
<dbReference type="Proteomes" id="UP001567350">
    <property type="component" value="Unassembled WGS sequence"/>
</dbReference>
<dbReference type="Gene3D" id="3.30.70.270">
    <property type="match status" value="1"/>
</dbReference>
<evidence type="ECO:0000313" key="5">
    <source>
        <dbReference type="EMBL" id="MEZ2738991.1"/>
    </source>
</evidence>
<reference evidence="5 6" key="1">
    <citation type="submission" date="2024-08" db="EMBL/GenBank/DDBJ databases">
        <authorList>
            <person name="Feng Z."/>
            <person name="Ronholm J."/>
        </authorList>
    </citation>
    <scope>NUCLEOTIDE SEQUENCE [LARGE SCALE GENOMIC DNA]</scope>
    <source>
        <strain evidence="5 6">4-AB0-8</strain>
    </source>
</reference>
<evidence type="ECO:0000259" key="4">
    <source>
        <dbReference type="PROSITE" id="PS50887"/>
    </source>
</evidence>